<keyword evidence="2" id="KW-1185">Reference proteome</keyword>
<sequence length="102" mass="11378">MRSTGVKHRRYIHPLFRTASVRQRGELTQAASRWGNMFRESNADGPFPSRCVFASVRISSTNDFQKFHTASLCLSFQHSASARGLIGFCARCYSPPALPARG</sequence>
<reference evidence="1" key="1">
    <citation type="journal article" date="2023" name="Science">
        <title>Genome structures resolve the early diversification of teleost fishes.</title>
        <authorList>
            <person name="Parey E."/>
            <person name="Louis A."/>
            <person name="Montfort J."/>
            <person name="Bouchez O."/>
            <person name="Roques C."/>
            <person name="Iampietro C."/>
            <person name="Lluch J."/>
            <person name="Castinel A."/>
            <person name="Donnadieu C."/>
            <person name="Desvignes T."/>
            <person name="Floi Bucao C."/>
            <person name="Jouanno E."/>
            <person name="Wen M."/>
            <person name="Mejri S."/>
            <person name="Dirks R."/>
            <person name="Jansen H."/>
            <person name="Henkel C."/>
            <person name="Chen W.J."/>
            <person name="Zahm M."/>
            <person name="Cabau C."/>
            <person name="Klopp C."/>
            <person name="Thompson A.W."/>
            <person name="Robinson-Rechavi M."/>
            <person name="Braasch I."/>
            <person name="Lecointre G."/>
            <person name="Bobe J."/>
            <person name="Postlethwait J.H."/>
            <person name="Berthelot C."/>
            <person name="Roest Crollius H."/>
            <person name="Guiguen Y."/>
        </authorList>
    </citation>
    <scope>NUCLEOTIDE SEQUENCE</scope>
    <source>
        <strain evidence="1">NC1722</strain>
    </source>
</reference>
<evidence type="ECO:0000313" key="2">
    <source>
        <dbReference type="Proteomes" id="UP001221898"/>
    </source>
</evidence>
<evidence type="ECO:0000313" key="1">
    <source>
        <dbReference type="EMBL" id="KAJ8398952.1"/>
    </source>
</evidence>
<comment type="caution">
    <text evidence="1">The sequence shown here is derived from an EMBL/GenBank/DDBJ whole genome shotgun (WGS) entry which is preliminary data.</text>
</comment>
<dbReference type="AlphaFoldDB" id="A0AAD7WJ88"/>
<dbReference type="EMBL" id="JAINUG010000086">
    <property type="protein sequence ID" value="KAJ8398952.1"/>
    <property type="molecule type" value="Genomic_DNA"/>
</dbReference>
<gene>
    <name evidence="1" type="ORF">AAFF_G00416190</name>
</gene>
<name>A0AAD7WJ88_9TELE</name>
<organism evidence="1 2">
    <name type="scientific">Aldrovandia affinis</name>
    <dbReference type="NCBI Taxonomy" id="143900"/>
    <lineage>
        <taxon>Eukaryota</taxon>
        <taxon>Metazoa</taxon>
        <taxon>Chordata</taxon>
        <taxon>Craniata</taxon>
        <taxon>Vertebrata</taxon>
        <taxon>Euteleostomi</taxon>
        <taxon>Actinopterygii</taxon>
        <taxon>Neopterygii</taxon>
        <taxon>Teleostei</taxon>
        <taxon>Notacanthiformes</taxon>
        <taxon>Halosauridae</taxon>
        <taxon>Aldrovandia</taxon>
    </lineage>
</organism>
<proteinExistence type="predicted"/>
<accession>A0AAD7WJ88</accession>
<dbReference type="Proteomes" id="UP001221898">
    <property type="component" value="Unassembled WGS sequence"/>
</dbReference>
<protein>
    <submittedName>
        <fullName evidence="1">Uncharacterized protein</fullName>
    </submittedName>
</protein>